<dbReference type="Pfam" id="PF17932">
    <property type="entry name" value="TetR_C_24"/>
    <property type="match status" value="1"/>
</dbReference>
<dbReference type="Proteomes" id="UP000253314">
    <property type="component" value="Unassembled WGS sequence"/>
</dbReference>
<dbReference type="EMBL" id="QOCW01000017">
    <property type="protein sequence ID" value="RBW68752.1"/>
    <property type="molecule type" value="Genomic_DNA"/>
</dbReference>
<dbReference type="SUPFAM" id="SSF46689">
    <property type="entry name" value="Homeodomain-like"/>
    <property type="match status" value="1"/>
</dbReference>
<dbReference type="PANTHER" id="PTHR43479:SF11">
    <property type="entry name" value="ACREF_ENVCD OPERON REPRESSOR-RELATED"/>
    <property type="match status" value="1"/>
</dbReference>
<keyword evidence="2 3" id="KW-0238">DNA-binding</keyword>
<dbReference type="PROSITE" id="PS50977">
    <property type="entry name" value="HTH_TETR_2"/>
    <property type="match status" value="1"/>
</dbReference>
<name>A0A366XRJ1_9BACI</name>
<dbReference type="InterPro" id="IPR050624">
    <property type="entry name" value="HTH-type_Tx_Regulator"/>
</dbReference>
<keyword evidence="1" id="KW-0678">Repressor</keyword>
<dbReference type="Gene3D" id="1.10.10.60">
    <property type="entry name" value="Homeodomain-like"/>
    <property type="match status" value="1"/>
</dbReference>
<organism evidence="5 6">
    <name type="scientific">Bacillus taeanensis</name>
    <dbReference type="NCBI Taxonomy" id="273032"/>
    <lineage>
        <taxon>Bacteria</taxon>
        <taxon>Bacillati</taxon>
        <taxon>Bacillota</taxon>
        <taxon>Bacilli</taxon>
        <taxon>Bacillales</taxon>
        <taxon>Bacillaceae</taxon>
        <taxon>Bacillus</taxon>
    </lineage>
</organism>
<protein>
    <submittedName>
        <fullName evidence="5">TetR/AcrR family transcriptional regulator</fullName>
    </submittedName>
</protein>
<evidence type="ECO:0000313" key="6">
    <source>
        <dbReference type="Proteomes" id="UP000253314"/>
    </source>
</evidence>
<evidence type="ECO:0000313" key="5">
    <source>
        <dbReference type="EMBL" id="RBW68752.1"/>
    </source>
</evidence>
<evidence type="ECO:0000256" key="2">
    <source>
        <dbReference type="ARBA" id="ARBA00023125"/>
    </source>
</evidence>
<evidence type="ECO:0000256" key="3">
    <source>
        <dbReference type="PROSITE-ProRule" id="PRU00335"/>
    </source>
</evidence>
<gene>
    <name evidence="5" type="ORF">DS031_15115</name>
</gene>
<proteinExistence type="predicted"/>
<dbReference type="InterPro" id="IPR001647">
    <property type="entry name" value="HTH_TetR"/>
</dbReference>
<dbReference type="RefSeq" id="WP_113806978.1">
    <property type="nucleotide sequence ID" value="NZ_QOCW01000017.1"/>
</dbReference>
<dbReference type="GO" id="GO:0003677">
    <property type="term" value="F:DNA binding"/>
    <property type="evidence" value="ECO:0007669"/>
    <property type="project" value="UniProtKB-UniRule"/>
</dbReference>
<dbReference type="PRINTS" id="PR00455">
    <property type="entry name" value="HTHTETR"/>
</dbReference>
<accession>A0A366XRJ1</accession>
<dbReference type="InterPro" id="IPR036271">
    <property type="entry name" value="Tet_transcr_reg_TetR-rel_C_sf"/>
</dbReference>
<dbReference type="PANTHER" id="PTHR43479">
    <property type="entry name" value="ACREF/ENVCD OPERON REPRESSOR-RELATED"/>
    <property type="match status" value="1"/>
</dbReference>
<keyword evidence="6" id="KW-1185">Reference proteome</keyword>
<dbReference type="AlphaFoldDB" id="A0A366XRJ1"/>
<sequence>MKRKKIPSLVKDQKLVERRRKQIIEAAVECYKEKGFHKTTTREIAEKAGFSIGTLYEYIRKKEDVLYLVCDAIYEEVQRKAAEAIGFHTDAVVQLKRALFGYFSVMDSMQDEVVVMYQEVKSLSKESLPYVLKKERDMEEVFEELLTRCVAEKRLSLLQKEIRCAANNLVIAGQMWAFRRWTLQEAYDINTYTELQWRLLYFGMKHVSEVTE</sequence>
<evidence type="ECO:0000256" key="1">
    <source>
        <dbReference type="ARBA" id="ARBA00022491"/>
    </source>
</evidence>
<dbReference type="Gene3D" id="1.10.357.10">
    <property type="entry name" value="Tetracycline Repressor, domain 2"/>
    <property type="match status" value="1"/>
</dbReference>
<comment type="caution">
    <text evidence="5">The sequence shown here is derived from an EMBL/GenBank/DDBJ whole genome shotgun (WGS) entry which is preliminary data.</text>
</comment>
<dbReference type="Pfam" id="PF00440">
    <property type="entry name" value="TetR_N"/>
    <property type="match status" value="1"/>
</dbReference>
<feature type="domain" description="HTH tetR-type" evidence="4">
    <location>
        <begin position="17"/>
        <end position="77"/>
    </location>
</feature>
<dbReference type="InterPro" id="IPR041490">
    <property type="entry name" value="KstR2_TetR_C"/>
</dbReference>
<reference evidence="5 6" key="1">
    <citation type="submission" date="2018-07" db="EMBL/GenBank/DDBJ databases">
        <title>Lottiidibacillus patelloidae gen. nov., sp. nov., isolated from the intestinal tract of a marine limpet and the reclassification of B. taeanensis BH030017T, B. algicola KMM 3737T and B. hwajinpoensis SW-72T as genus Lottiidibacillus.</title>
        <authorList>
            <person name="Liu R."/>
            <person name="Huang Z."/>
        </authorList>
    </citation>
    <scope>NUCLEOTIDE SEQUENCE [LARGE SCALE GENOMIC DNA]</scope>
    <source>
        <strain evidence="5 6">BH030017</strain>
    </source>
</reference>
<feature type="DNA-binding region" description="H-T-H motif" evidence="3">
    <location>
        <begin position="40"/>
        <end position="59"/>
    </location>
</feature>
<evidence type="ECO:0000259" key="4">
    <source>
        <dbReference type="PROSITE" id="PS50977"/>
    </source>
</evidence>
<dbReference type="OrthoDB" id="1669699at2"/>
<dbReference type="InterPro" id="IPR009057">
    <property type="entry name" value="Homeodomain-like_sf"/>
</dbReference>
<dbReference type="SUPFAM" id="SSF48498">
    <property type="entry name" value="Tetracyclin repressor-like, C-terminal domain"/>
    <property type="match status" value="1"/>
</dbReference>